<evidence type="ECO:0000256" key="7">
    <source>
        <dbReference type="ARBA" id="ARBA00035120"/>
    </source>
</evidence>
<accession>A0A839QU43</accession>
<evidence type="ECO:0000256" key="8">
    <source>
        <dbReference type="ARBA" id="ARBA00035585"/>
    </source>
</evidence>
<gene>
    <name evidence="10" type="primary">fluC</name>
    <name evidence="10" type="synonym">crcB</name>
    <name evidence="11" type="ORF">FHX50_001540</name>
</gene>
<evidence type="ECO:0000256" key="4">
    <source>
        <dbReference type="ARBA" id="ARBA00022989"/>
    </source>
</evidence>
<evidence type="ECO:0000256" key="9">
    <source>
        <dbReference type="ARBA" id="ARBA00049940"/>
    </source>
</evidence>
<comment type="similarity">
    <text evidence="7 10">Belongs to the fluoride channel Fluc/FEX (TC 1.A.43) family.</text>
</comment>
<feature type="binding site" evidence="10">
    <location>
        <position position="81"/>
    </location>
    <ligand>
        <name>Na(+)</name>
        <dbReference type="ChEBI" id="CHEBI:29101"/>
        <note>structural</note>
    </ligand>
</feature>
<feature type="binding site" evidence="10">
    <location>
        <position position="84"/>
    </location>
    <ligand>
        <name>Na(+)</name>
        <dbReference type="ChEBI" id="CHEBI:29101"/>
        <note>structural</note>
    </ligand>
</feature>
<feature type="transmembrane region" description="Helical" evidence="10">
    <location>
        <begin position="106"/>
        <end position="127"/>
    </location>
</feature>
<evidence type="ECO:0000313" key="11">
    <source>
        <dbReference type="EMBL" id="MBB3023255.1"/>
    </source>
</evidence>
<keyword evidence="12" id="KW-1185">Reference proteome</keyword>
<keyword evidence="2 10" id="KW-1003">Cell membrane</keyword>
<proteinExistence type="inferred from homology"/>
<name>A0A839QU43_9MICO</name>
<comment type="catalytic activity">
    <reaction evidence="8">
        <text>fluoride(in) = fluoride(out)</text>
        <dbReference type="Rhea" id="RHEA:76159"/>
        <dbReference type="ChEBI" id="CHEBI:17051"/>
    </reaction>
    <physiologicalReaction direction="left-to-right" evidence="8">
        <dbReference type="Rhea" id="RHEA:76160"/>
    </physiologicalReaction>
</comment>
<feature type="transmembrane region" description="Helical" evidence="10">
    <location>
        <begin position="71"/>
        <end position="94"/>
    </location>
</feature>
<comment type="caution">
    <text evidence="11">The sequence shown here is derived from an EMBL/GenBank/DDBJ whole genome shotgun (WGS) entry which is preliminary data.</text>
</comment>
<dbReference type="GO" id="GO:0005886">
    <property type="term" value="C:plasma membrane"/>
    <property type="evidence" value="ECO:0007669"/>
    <property type="project" value="UniProtKB-SubCell"/>
</dbReference>
<feature type="transmembrane region" description="Helical" evidence="10">
    <location>
        <begin position="39"/>
        <end position="59"/>
    </location>
</feature>
<keyword evidence="6 10" id="KW-0407">Ion channel</keyword>
<evidence type="ECO:0000256" key="3">
    <source>
        <dbReference type="ARBA" id="ARBA00022692"/>
    </source>
</evidence>
<keyword evidence="10" id="KW-0813">Transport</keyword>
<keyword evidence="10" id="KW-0406">Ion transport</keyword>
<comment type="function">
    <text evidence="9 10">Fluoride-specific ion channel. Important for reducing fluoride concentration in the cell, thus reducing its toxicity.</text>
</comment>
<keyword evidence="3 10" id="KW-0812">Transmembrane</keyword>
<organism evidence="11 12">
    <name type="scientific">Helcobacillus massiliensis</name>
    <dbReference type="NCBI Taxonomy" id="521392"/>
    <lineage>
        <taxon>Bacteria</taxon>
        <taxon>Bacillati</taxon>
        <taxon>Actinomycetota</taxon>
        <taxon>Actinomycetes</taxon>
        <taxon>Micrococcales</taxon>
        <taxon>Dermabacteraceae</taxon>
        <taxon>Helcobacillus</taxon>
    </lineage>
</organism>
<evidence type="ECO:0000256" key="2">
    <source>
        <dbReference type="ARBA" id="ARBA00022475"/>
    </source>
</evidence>
<evidence type="ECO:0000313" key="12">
    <source>
        <dbReference type="Proteomes" id="UP000568050"/>
    </source>
</evidence>
<evidence type="ECO:0000256" key="10">
    <source>
        <dbReference type="HAMAP-Rule" id="MF_00454"/>
    </source>
</evidence>
<protein>
    <recommendedName>
        <fullName evidence="10">Fluoride-specific ion channel FluC</fullName>
    </recommendedName>
</protein>
<dbReference type="RefSeq" id="WP_183376261.1">
    <property type="nucleotide sequence ID" value="NZ_CBCSFZ010000023.1"/>
</dbReference>
<keyword evidence="5 10" id="KW-0472">Membrane</keyword>
<dbReference type="Pfam" id="PF02537">
    <property type="entry name" value="CRCB"/>
    <property type="match status" value="1"/>
</dbReference>
<keyword evidence="4 10" id="KW-1133">Transmembrane helix</keyword>
<dbReference type="GO" id="GO:0140114">
    <property type="term" value="P:cellular detoxification of fluoride"/>
    <property type="evidence" value="ECO:0007669"/>
    <property type="project" value="UniProtKB-UniRule"/>
</dbReference>
<dbReference type="PANTHER" id="PTHR28259">
    <property type="entry name" value="FLUORIDE EXPORT PROTEIN 1-RELATED"/>
    <property type="match status" value="1"/>
</dbReference>
<evidence type="ECO:0000256" key="6">
    <source>
        <dbReference type="ARBA" id="ARBA00023303"/>
    </source>
</evidence>
<keyword evidence="10" id="KW-0479">Metal-binding</keyword>
<evidence type="ECO:0000256" key="1">
    <source>
        <dbReference type="ARBA" id="ARBA00004651"/>
    </source>
</evidence>
<evidence type="ECO:0000256" key="5">
    <source>
        <dbReference type="ARBA" id="ARBA00023136"/>
    </source>
</evidence>
<sequence>MMPLAMVMLGGGLGALTRWSLTLIDRDTDDERILLDFPWATFSANVLASFVLGVVVRILGSSTDPLKESLLLLLLATGFCGGMSTMSTFALELLMLVRRSSTVTAVGYLTLSMGCAMAAFWVGTMLVP</sequence>
<dbReference type="GO" id="GO:0062054">
    <property type="term" value="F:fluoride channel activity"/>
    <property type="evidence" value="ECO:0007669"/>
    <property type="project" value="UniProtKB-UniRule"/>
</dbReference>
<comment type="activity regulation">
    <text evidence="10">Na(+) is not transported, but it plays an essential structural role and its presence is essential for fluoride channel function.</text>
</comment>
<dbReference type="Proteomes" id="UP000568050">
    <property type="component" value="Unassembled WGS sequence"/>
</dbReference>
<comment type="subcellular location">
    <subcellularLocation>
        <location evidence="1 10">Cell membrane</location>
        <topology evidence="1 10">Multi-pass membrane protein</topology>
    </subcellularLocation>
</comment>
<dbReference type="InterPro" id="IPR003691">
    <property type="entry name" value="FluC"/>
</dbReference>
<dbReference type="AlphaFoldDB" id="A0A839QU43"/>
<dbReference type="GO" id="GO:0046872">
    <property type="term" value="F:metal ion binding"/>
    <property type="evidence" value="ECO:0007669"/>
    <property type="project" value="UniProtKB-KW"/>
</dbReference>
<dbReference type="PANTHER" id="PTHR28259:SF1">
    <property type="entry name" value="FLUORIDE EXPORT PROTEIN 1-RELATED"/>
    <property type="match status" value="1"/>
</dbReference>
<dbReference type="HAMAP" id="MF_00454">
    <property type="entry name" value="FluC"/>
    <property type="match status" value="1"/>
</dbReference>
<dbReference type="EMBL" id="JACHWP010000003">
    <property type="protein sequence ID" value="MBB3023255.1"/>
    <property type="molecule type" value="Genomic_DNA"/>
</dbReference>
<reference evidence="11 12" key="1">
    <citation type="submission" date="2020-08" db="EMBL/GenBank/DDBJ databases">
        <title>Sequencing the genomes of 1000 actinobacteria strains.</title>
        <authorList>
            <person name="Klenk H.-P."/>
        </authorList>
    </citation>
    <scope>NUCLEOTIDE SEQUENCE [LARGE SCALE GENOMIC DNA]</scope>
    <source>
        <strain evidence="11 12">DSM 23040</strain>
    </source>
</reference>
<keyword evidence="10" id="KW-0915">Sodium</keyword>